<sequence>MVRVIKPRLVMHVLETFEHVSGLVRMTALDLPLISYLSRKLSKEPSLLSVFGQSPISTVLWTPTLSHITWRTESREKLKCVFKSGSNPNELIVGSMHMVTVWKKFLSEILPQGFLTGWTSAGPKFQDATEHSLVQVFIDLVANIQSKIWLDSVHAVSAFSLFVAASFDLEWN</sequence>
<name>A0A9P5BIG9_9HYPO</name>
<comment type="caution">
    <text evidence="1">The sequence shown here is derived from an EMBL/GenBank/DDBJ whole genome shotgun (WGS) entry which is preliminary data.</text>
</comment>
<gene>
    <name evidence="1" type="ORF">FAGAP_1957</name>
</gene>
<reference evidence="1" key="1">
    <citation type="submission" date="2020-01" db="EMBL/GenBank/DDBJ databases">
        <title>Identification and distribution of gene clusters putatively required for synthesis of sphingolipid metabolism inhibitors in phylogenetically diverse species of the filamentous fungus Fusarium.</title>
        <authorList>
            <person name="Kim H.-S."/>
            <person name="Busman M."/>
            <person name="Brown D.W."/>
            <person name="Divon H."/>
            <person name="Uhlig S."/>
            <person name="Proctor R.H."/>
        </authorList>
    </citation>
    <scope>NUCLEOTIDE SEQUENCE</scope>
    <source>
        <strain evidence="1">NRRL 31653</strain>
    </source>
</reference>
<proteinExistence type="predicted"/>
<evidence type="ECO:0000313" key="2">
    <source>
        <dbReference type="Proteomes" id="UP000737391"/>
    </source>
</evidence>
<dbReference type="Proteomes" id="UP000737391">
    <property type="component" value="Unassembled WGS sequence"/>
</dbReference>
<protein>
    <submittedName>
        <fullName evidence="1">Uncharacterized protein</fullName>
    </submittedName>
</protein>
<dbReference type="EMBL" id="LUFC02000108">
    <property type="protein sequence ID" value="KAF4501813.1"/>
    <property type="molecule type" value="Genomic_DNA"/>
</dbReference>
<dbReference type="AlphaFoldDB" id="A0A9P5BIG9"/>
<keyword evidence="2" id="KW-1185">Reference proteome</keyword>
<organism evidence="1 2">
    <name type="scientific">Fusarium agapanthi</name>
    <dbReference type="NCBI Taxonomy" id="1803897"/>
    <lineage>
        <taxon>Eukaryota</taxon>
        <taxon>Fungi</taxon>
        <taxon>Dikarya</taxon>
        <taxon>Ascomycota</taxon>
        <taxon>Pezizomycotina</taxon>
        <taxon>Sordariomycetes</taxon>
        <taxon>Hypocreomycetidae</taxon>
        <taxon>Hypocreales</taxon>
        <taxon>Nectriaceae</taxon>
        <taxon>Fusarium</taxon>
        <taxon>Fusarium fujikuroi species complex</taxon>
    </lineage>
</organism>
<dbReference type="OrthoDB" id="443402at2759"/>
<evidence type="ECO:0000313" key="1">
    <source>
        <dbReference type="EMBL" id="KAF4501813.1"/>
    </source>
</evidence>
<accession>A0A9P5BIG9</accession>